<evidence type="ECO:0000313" key="1">
    <source>
        <dbReference type="EMBL" id="KIM57740.1"/>
    </source>
</evidence>
<reference evidence="2" key="2">
    <citation type="submission" date="2015-01" db="EMBL/GenBank/DDBJ databases">
        <title>Evolutionary Origins and Diversification of the Mycorrhizal Mutualists.</title>
        <authorList>
            <consortium name="DOE Joint Genome Institute"/>
            <consortium name="Mycorrhizal Genomics Consortium"/>
            <person name="Kohler A."/>
            <person name="Kuo A."/>
            <person name="Nagy L.G."/>
            <person name="Floudas D."/>
            <person name="Copeland A."/>
            <person name="Barry K.W."/>
            <person name="Cichocki N."/>
            <person name="Veneault-Fourrey C."/>
            <person name="LaButti K."/>
            <person name="Lindquist E.A."/>
            <person name="Lipzen A."/>
            <person name="Lundell T."/>
            <person name="Morin E."/>
            <person name="Murat C."/>
            <person name="Riley R."/>
            <person name="Ohm R."/>
            <person name="Sun H."/>
            <person name="Tunlid A."/>
            <person name="Henrissat B."/>
            <person name="Grigoriev I.V."/>
            <person name="Hibbett D.S."/>
            <person name="Martin F."/>
        </authorList>
    </citation>
    <scope>NUCLEOTIDE SEQUENCE [LARGE SCALE GENOMIC DNA]</scope>
    <source>
        <strain evidence="2">Foug A</strain>
    </source>
</reference>
<sequence>MVQALPKDIPTLQSSSTGNWTRPDNIFCTDHSEEILISCTTDLGQRGPKTDHVPVLMELDLTVIERWWSAQVLNTEMYNYREVDWEEFKDYLNEALACLPPPAPLMLEEEFQRTAKNIDLALHDTIEKHVPKTKPCPHTQQWWTKELTDLRKHANQLSHL</sequence>
<organism evidence="1 2">
    <name type="scientific">Scleroderma citrinum Foug A</name>
    <dbReference type="NCBI Taxonomy" id="1036808"/>
    <lineage>
        <taxon>Eukaryota</taxon>
        <taxon>Fungi</taxon>
        <taxon>Dikarya</taxon>
        <taxon>Basidiomycota</taxon>
        <taxon>Agaricomycotina</taxon>
        <taxon>Agaricomycetes</taxon>
        <taxon>Agaricomycetidae</taxon>
        <taxon>Boletales</taxon>
        <taxon>Sclerodermatineae</taxon>
        <taxon>Sclerodermataceae</taxon>
        <taxon>Scleroderma</taxon>
    </lineage>
</organism>
<gene>
    <name evidence="1" type="ORF">SCLCIDRAFT_129702</name>
</gene>
<dbReference type="AlphaFoldDB" id="A0A0C3DAI5"/>
<dbReference type="STRING" id="1036808.A0A0C3DAI5"/>
<proteinExistence type="predicted"/>
<evidence type="ECO:0008006" key="3">
    <source>
        <dbReference type="Google" id="ProtNLM"/>
    </source>
</evidence>
<dbReference type="EMBL" id="KN822096">
    <property type="protein sequence ID" value="KIM57740.1"/>
    <property type="molecule type" value="Genomic_DNA"/>
</dbReference>
<evidence type="ECO:0000313" key="2">
    <source>
        <dbReference type="Proteomes" id="UP000053989"/>
    </source>
</evidence>
<dbReference type="OrthoDB" id="3261136at2759"/>
<dbReference type="HOGENOM" id="CLU_115679_0_0_1"/>
<reference evidence="1 2" key="1">
    <citation type="submission" date="2014-04" db="EMBL/GenBank/DDBJ databases">
        <authorList>
            <consortium name="DOE Joint Genome Institute"/>
            <person name="Kuo A."/>
            <person name="Kohler A."/>
            <person name="Nagy L.G."/>
            <person name="Floudas D."/>
            <person name="Copeland A."/>
            <person name="Barry K.W."/>
            <person name="Cichocki N."/>
            <person name="Veneault-Fourrey C."/>
            <person name="LaButti K."/>
            <person name="Lindquist E.A."/>
            <person name="Lipzen A."/>
            <person name="Lundell T."/>
            <person name="Morin E."/>
            <person name="Murat C."/>
            <person name="Sun H."/>
            <person name="Tunlid A."/>
            <person name="Henrissat B."/>
            <person name="Grigoriev I.V."/>
            <person name="Hibbett D.S."/>
            <person name="Martin F."/>
            <person name="Nordberg H.P."/>
            <person name="Cantor M.N."/>
            <person name="Hua S.X."/>
        </authorList>
    </citation>
    <scope>NUCLEOTIDE SEQUENCE [LARGE SCALE GENOMIC DNA]</scope>
    <source>
        <strain evidence="1 2">Foug A</strain>
    </source>
</reference>
<dbReference type="Proteomes" id="UP000053989">
    <property type="component" value="Unassembled WGS sequence"/>
</dbReference>
<accession>A0A0C3DAI5</accession>
<keyword evidence="2" id="KW-1185">Reference proteome</keyword>
<name>A0A0C3DAI5_9AGAM</name>
<protein>
    <recommendedName>
        <fullName evidence="3">Endonuclease/exonuclease/phosphatase domain-containing protein</fullName>
    </recommendedName>
</protein>
<dbReference type="InParanoid" id="A0A0C3DAI5"/>